<keyword evidence="3 9" id="KW-0479">Metal-binding</keyword>
<feature type="binding site" evidence="9">
    <location>
        <position position="12"/>
    </location>
    <ligand>
        <name>NADPH</name>
        <dbReference type="ChEBI" id="CHEBI:57783"/>
    </ligand>
</feature>
<dbReference type="SUPFAM" id="SSF69055">
    <property type="entry name" value="1-deoxy-D-xylulose-5-phosphate reductoisomerase, C-terminal domain"/>
    <property type="match status" value="1"/>
</dbReference>
<evidence type="ECO:0000256" key="4">
    <source>
        <dbReference type="ARBA" id="ARBA00022857"/>
    </source>
</evidence>
<gene>
    <name evidence="9 13" type="primary">dxr</name>
    <name evidence="13" type="ORF">SPIRO4BDMA_70140</name>
</gene>
<dbReference type="SUPFAM" id="SSF55347">
    <property type="entry name" value="Glyceraldehyde-3-phosphate dehydrogenase-like, C-terminal domain"/>
    <property type="match status" value="1"/>
</dbReference>
<evidence type="ECO:0000313" key="13">
    <source>
        <dbReference type="EMBL" id="SLM19718.1"/>
    </source>
</evidence>
<comment type="catalytic activity">
    <reaction evidence="8">
        <text>2-C-methyl-D-erythritol 4-phosphate + NADP(+) = 1-deoxy-D-xylulose 5-phosphate + NADPH + H(+)</text>
        <dbReference type="Rhea" id="RHEA:13717"/>
        <dbReference type="ChEBI" id="CHEBI:15378"/>
        <dbReference type="ChEBI" id="CHEBI:57783"/>
        <dbReference type="ChEBI" id="CHEBI:57792"/>
        <dbReference type="ChEBI" id="CHEBI:58262"/>
        <dbReference type="ChEBI" id="CHEBI:58349"/>
        <dbReference type="EC" id="1.1.1.267"/>
    </reaction>
    <physiologicalReaction direction="right-to-left" evidence="8">
        <dbReference type="Rhea" id="RHEA:13719"/>
    </physiologicalReaction>
</comment>
<dbReference type="NCBIfam" id="TIGR00243">
    <property type="entry name" value="Dxr"/>
    <property type="match status" value="1"/>
</dbReference>
<feature type="binding site" evidence="9">
    <location>
        <position position="215"/>
    </location>
    <ligand>
        <name>Mn(2+)</name>
        <dbReference type="ChEBI" id="CHEBI:29035"/>
    </ligand>
</feature>
<feature type="binding site" evidence="9">
    <location>
        <position position="120"/>
    </location>
    <ligand>
        <name>NADPH</name>
        <dbReference type="ChEBI" id="CHEBI:57783"/>
    </ligand>
</feature>
<feature type="binding site" evidence="9">
    <location>
        <position position="212"/>
    </location>
    <ligand>
        <name>1-deoxy-D-xylulose 5-phosphate</name>
        <dbReference type="ChEBI" id="CHEBI:57792"/>
    </ligand>
</feature>
<feature type="binding site" evidence="9">
    <location>
        <position position="215"/>
    </location>
    <ligand>
        <name>1-deoxy-D-xylulose 5-phosphate</name>
        <dbReference type="ChEBI" id="CHEBI:57792"/>
    </ligand>
</feature>
<dbReference type="GO" id="GO:0016853">
    <property type="term" value="F:isomerase activity"/>
    <property type="evidence" value="ECO:0007669"/>
    <property type="project" value="UniProtKB-KW"/>
</dbReference>
<dbReference type="Pfam" id="PF13288">
    <property type="entry name" value="DXPR_C"/>
    <property type="match status" value="1"/>
</dbReference>
<dbReference type="InterPro" id="IPR013512">
    <property type="entry name" value="DXP_reductoisomerase_N"/>
</dbReference>
<comment type="cofactor">
    <cofactor evidence="9">
        <name>Mg(2+)</name>
        <dbReference type="ChEBI" id="CHEBI:18420"/>
    </cofactor>
    <cofactor evidence="9">
        <name>Mn(2+)</name>
        <dbReference type="ChEBI" id="CHEBI:29035"/>
    </cofactor>
</comment>
<dbReference type="PANTHER" id="PTHR30525:SF0">
    <property type="entry name" value="1-DEOXY-D-XYLULOSE 5-PHOSPHATE REDUCTOISOMERASE, CHLOROPLASTIC"/>
    <property type="match status" value="1"/>
</dbReference>
<feature type="binding site" evidence="9">
    <location>
        <position position="42"/>
    </location>
    <ligand>
        <name>NADPH</name>
        <dbReference type="ChEBI" id="CHEBI:57783"/>
    </ligand>
</feature>
<feature type="domain" description="DXP reductoisomerase C-terminal" evidence="12">
    <location>
        <begin position="256"/>
        <end position="370"/>
    </location>
</feature>
<dbReference type="PANTHER" id="PTHR30525">
    <property type="entry name" value="1-DEOXY-D-XYLULOSE 5-PHOSPHATE REDUCTOISOMERASE"/>
    <property type="match status" value="1"/>
</dbReference>
<dbReference type="Pfam" id="PF02670">
    <property type="entry name" value="DXP_reductoisom"/>
    <property type="match status" value="1"/>
</dbReference>
<feature type="binding site" evidence="9">
    <location>
        <position position="170"/>
    </location>
    <ligand>
        <name>1-deoxy-D-xylulose 5-phosphate</name>
        <dbReference type="ChEBI" id="CHEBI:57792"/>
    </ligand>
</feature>
<dbReference type="Gene3D" id="1.10.1740.10">
    <property type="match status" value="1"/>
</dbReference>
<dbReference type="GO" id="GO:0030604">
    <property type="term" value="F:1-deoxy-D-xylulose-5-phosphate reductoisomerase activity"/>
    <property type="evidence" value="ECO:0007669"/>
    <property type="project" value="UniProtKB-UniRule"/>
</dbReference>
<evidence type="ECO:0000259" key="12">
    <source>
        <dbReference type="Pfam" id="PF13288"/>
    </source>
</evidence>
<dbReference type="InterPro" id="IPR013644">
    <property type="entry name" value="DXP_reductoisomerase_C"/>
</dbReference>
<evidence type="ECO:0000256" key="9">
    <source>
        <dbReference type="HAMAP-Rule" id="MF_00183"/>
    </source>
</evidence>
<dbReference type="EC" id="1.1.1.267" evidence="9"/>
<dbReference type="InterPro" id="IPR036169">
    <property type="entry name" value="DXPR_C_sf"/>
</dbReference>
<feature type="binding site" evidence="9">
    <location>
        <position position="118"/>
    </location>
    <ligand>
        <name>NADPH</name>
        <dbReference type="ChEBI" id="CHEBI:57783"/>
    </ligand>
</feature>
<evidence type="ECO:0000256" key="7">
    <source>
        <dbReference type="ARBA" id="ARBA00023229"/>
    </source>
</evidence>
<evidence type="ECO:0000256" key="6">
    <source>
        <dbReference type="ARBA" id="ARBA00023211"/>
    </source>
</evidence>
<dbReference type="EMBL" id="FWDO01000007">
    <property type="protein sequence ID" value="SLM19718.1"/>
    <property type="molecule type" value="Genomic_DNA"/>
</dbReference>
<dbReference type="GO" id="GO:0070402">
    <property type="term" value="F:NADPH binding"/>
    <property type="evidence" value="ECO:0007669"/>
    <property type="project" value="InterPro"/>
</dbReference>
<sequence length="380" mass="41547">MPKRVIVLGAAGSIGRQTLDVIRQSLGSEDMLGLAGFSVHSNREMLRQLKNEFPQAVAAWTGDIAAVPSGTAWAGPEAMARLLSETDADIVVNGIAGASGLSASILALRNKMNLALANKESIVMGYRLLKKLADENHCAIIPVDSEHAGLFQLIQRIGRNIISELTITASGGPFRFLPLDQLPSMTADDACKHPVWKMGRKISIDSATMANKGLELIEASRLFDMPQEHIQVLIHPQSYVHAMVRTIDGTLYAQISKPDMRLPIHAALYWPKSTPVSFGSANLAGKSLEFYEPQRERYPLLWIARQALDEGEAPCIAYNAANEIAVGNFDEGNIKFTQIADVVLKTLEKGWNLPISSFEDIFDIDTGARRIAADLMEHYA</sequence>
<keyword evidence="13" id="KW-0413">Isomerase</keyword>
<feature type="binding site" evidence="9">
    <location>
        <position position="13"/>
    </location>
    <ligand>
        <name>NADPH</name>
        <dbReference type="ChEBI" id="CHEBI:57783"/>
    </ligand>
</feature>
<keyword evidence="9" id="KW-0460">Magnesium</keyword>
<name>A0A3P3XTW8_9SPIR</name>
<feature type="binding site" evidence="9">
    <location>
        <position position="146"/>
    </location>
    <ligand>
        <name>1-deoxy-D-xylulose 5-phosphate</name>
        <dbReference type="ChEBI" id="CHEBI:57792"/>
    </ligand>
</feature>
<dbReference type="GO" id="GO:0030145">
    <property type="term" value="F:manganese ion binding"/>
    <property type="evidence" value="ECO:0007669"/>
    <property type="project" value="TreeGrafter"/>
</dbReference>
<dbReference type="InterPro" id="IPR003821">
    <property type="entry name" value="DXP_reductoisomerase"/>
</dbReference>
<keyword evidence="5 9" id="KW-0560">Oxidoreductase</keyword>
<evidence type="ECO:0000256" key="3">
    <source>
        <dbReference type="ARBA" id="ARBA00022723"/>
    </source>
</evidence>
<proteinExistence type="inferred from homology"/>
<keyword evidence="6 9" id="KW-0464">Manganese</keyword>
<dbReference type="AlphaFoldDB" id="A0A3P3XTW8"/>
<feature type="binding site" evidence="9">
    <location>
        <position position="145"/>
    </location>
    <ligand>
        <name>1-deoxy-D-xylulose 5-phosphate</name>
        <dbReference type="ChEBI" id="CHEBI:57792"/>
    </ligand>
</feature>
<feature type="binding site" evidence="9">
    <location>
        <position position="14"/>
    </location>
    <ligand>
        <name>NADPH</name>
        <dbReference type="ChEBI" id="CHEBI:57783"/>
    </ligand>
</feature>
<feature type="binding site" evidence="9">
    <location>
        <position position="211"/>
    </location>
    <ligand>
        <name>1-deoxy-D-xylulose 5-phosphate</name>
        <dbReference type="ChEBI" id="CHEBI:57792"/>
    </ligand>
</feature>
<dbReference type="InterPro" id="IPR026877">
    <property type="entry name" value="DXPR_C"/>
</dbReference>
<comment type="function">
    <text evidence="9">Catalyzes the NADPH-dependent rearrangement and reduction of 1-deoxy-D-xylulose-5-phosphate (DXP) to 2-C-methyl-D-erythritol 4-phosphate (MEP).</text>
</comment>
<feature type="binding site" evidence="9">
    <location>
        <position position="146"/>
    </location>
    <ligand>
        <name>Mn(2+)</name>
        <dbReference type="ChEBI" id="CHEBI:29035"/>
    </ligand>
</feature>
<protein>
    <recommendedName>
        <fullName evidence="9">1-deoxy-D-xylulose 5-phosphate reductoisomerase</fullName>
        <shortName evidence="9">DXP reductoisomerase</shortName>
        <ecNumber evidence="9">1.1.1.267</ecNumber>
    </recommendedName>
    <alternativeName>
        <fullName evidence="9">1-deoxyxylulose-5-phosphate reductoisomerase</fullName>
    </alternativeName>
    <alternativeName>
        <fullName evidence="9">2-C-methyl-D-erythritol 4-phosphate synthase</fullName>
    </alternativeName>
</protein>
<reference evidence="13" key="1">
    <citation type="submission" date="2017-02" db="EMBL/GenBank/DDBJ databases">
        <authorList>
            <person name="Regsiter A."/>
            <person name="William W."/>
        </authorList>
    </citation>
    <scope>NUCLEOTIDE SEQUENCE</scope>
    <source>
        <strain evidence="13">BdmA 4</strain>
    </source>
</reference>
<keyword evidence="4 9" id="KW-0521">NADP</keyword>
<feature type="binding site" evidence="9">
    <location>
        <position position="119"/>
    </location>
    <ligand>
        <name>1-deoxy-D-xylulose 5-phosphate</name>
        <dbReference type="ChEBI" id="CHEBI:57792"/>
    </ligand>
</feature>
<evidence type="ECO:0000256" key="1">
    <source>
        <dbReference type="ARBA" id="ARBA00005094"/>
    </source>
</evidence>
<feature type="binding site" evidence="9">
    <location>
        <position position="199"/>
    </location>
    <ligand>
        <name>NADPH</name>
        <dbReference type="ChEBI" id="CHEBI:57783"/>
    </ligand>
</feature>
<dbReference type="SUPFAM" id="SSF51735">
    <property type="entry name" value="NAD(P)-binding Rossmann-fold domains"/>
    <property type="match status" value="1"/>
</dbReference>
<comment type="caution">
    <text evidence="9">Lacks conserved residue(s) required for the propagation of feature annotation.</text>
</comment>
<evidence type="ECO:0000256" key="5">
    <source>
        <dbReference type="ARBA" id="ARBA00023002"/>
    </source>
</evidence>
<evidence type="ECO:0000259" key="10">
    <source>
        <dbReference type="Pfam" id="PF02670"/>
    </source>
</evidence>
<feature type="domain" description="1-deoxy-D-xylulose 5-phosphate reductoisomerase C-terminal" evidence="11">
    <location>
        <begin position="140"/>
        <end position="223"/>
    </location>
</feature>
<dbReference type="Gene3D" id="3.40.50.720">
    <property type="entry name" value="NAD(P)-binding Rossmann-like Domain"/>
    <property type="match status" value="1"/>
</dbReference>
<feature type="binding site" evidence="9">
    <location>
        <position position="144"/>
    </location>
    <ligand>
        <name>Mn(2+)</name>
        <dbReference type="ChEBI" id="CHEBI:29035"/>
    </ligand>
</feature>
<evidence type="ECO:0000259" key="11">
    <source>
        <dbReference type="Pfam" id="PF08436"/>
    </source>
</evidence>
<dbReference type="GO" id="GO:0051484">
    <property type="term" value="P:isopentenyl diphosphate biosynthetic process, methylerythritol 4-phosphate pathway involved in terpenoid biosynthetic process"/>
    <property type="evidence" value="ECO:0007669"/>
    <property type="project" value="TreeGrafter"/>
</dbReference>
<comment type="similarity">
    <text evidence="2 9">Belongs to the DXR family.</text>
</comment>
<dbReference type="Pfam" id="PF08436">
    <property type="entry name" value="DXP_redisom_C"/>
    <property type="match status" value="1"/>
</dbReference>
<feature type="binding site" evidence="9">
    <location>
        <position position="206"/>
    </location>
    <ligand>
        <name>1-deoxy-D-xylulose 5-phosphate</name>
        <dbReference type="ChEBI" id="CHEBI:57792"/>
    </ligand>
</feature>
<evidence type="ECO:0000256" key="2">
    <source>
        <dbReference type="ARBA" id="ARBA00006825"/>
    </source>
</evidence>
<dbReference type="PIRSF" id="PIRSF006205">
    <property type="entry name" value="Dxp_reductismrs"/>
    <property type="match status" value="1"/>
</dbReference>
<comment type="pathway">
    <text evidence="1 9">Isoprenoid biosynthesis; isopentenyl diphosphate biosynthesis via DXP pathway; isopentenyl diphosphate from 1-deoxy-D-xylulose 5-phosphate: step 1/6.</text>
</comment>
<dbReference type="UniPathway" id="UPA00056">
    <property type="reaction ID" value="UER00092"/>
</dbReference>
<dbReference type="InterPro" id="IPR036291">
    <property type="entry name" value="NAD(P)-bd_dom_sf"/>
</dbReference>
<feature type="binding site" evidence="9">
    <location>
        <position position="193"/>
    </location>
    <ligand>
        <name>1-deoxy-D-xylulose 5-phosphate</name>
        <dbReference type="ChEBI" id="CHEBI:57792"/>
    </ligand>
</feature>
<keyword evidence="7 9" id="KW-0414">Isoprene biosynthesis</keyword>
<dbReference type="HAMAP" id="MF_00183">
    <property type="entry name" value="DXP_reductoisom"/>
    <property type="match status" value="1"/>
</dbReference>
<feature type="domain" description="1-deoxy-D-xylulose 5-phosphate reductoisomerase N-terminal" evidence="10">
    <location>
        <begin position="5"/>
        <end position="125"/>
    </location>
</feature>
<evidence type="ECO:0000256" key="8">
    <source>
        <dbReference type="ARBA" id="ARBA00048543"/>
    </source>
</evidence>
<accession>A0A3P3XTW8</accession>
<organism evidence="13">
    <name type="scientific">uncultured spirochete</name>
    <dbReference type="NCBI Taxonomy" id="156406"/>
    <lineage>
        <taxon>Bacteria</taxon>
        <taxon>Pseudomonadati</taxon>
        <taxon>Spirochaetota</taxon>
        <taxon>Spirochaetia</taxon>
        <taxon>Spirochaetales</taxon>
        <taxon>environmental samples</taxon>
    </lineage>
</organism>